<reference evidence="5 6" key="1">
    <citation type="submission" date="2018-01" db="EMBL/GenBank/DDBJ databases">
        <title>Metagenomic assembled genomes from two thermal pools in the Uzon Caldera, Kamchatka, Russia.</title>
        <authorList>
            <person name="Wilkins L."/>
            <person name="Ettinger C."/>
        </authorList>
    </citation>
    <scope>NUCLEOTIDE SEQUENCE [LARGE SCALE GENOMIC DNA]</scope>
    <source>
        <strain evidence="5">ZAV-15</strain>
    </source>
</reference>
<gene>
    <name evidence="5" type="ORF">C0197_03195</name>
</gene>
<dbReference type="AlphaFoldDB" id="A0A2N7PJT5"/>
<comment type="caution">
    <text evidence="5">The sequence shown here is derived from an EMBL/GenBank/DDBJ whole genome shotgun (WGS) entry which is preliminary data.</text>
</comment>
<evidence type="ECO:0000313" key="5">
    <source>
        <dbReference type="EMBL" id="PMP63152.1"/>
    </source>
</evidence>
<dbReference type="PANTHER" id="PTHR43567:SF1">
    <property type="entry name" value="FLAVOREDOXIN"/>
    <property type="match status" value="1"/>
</dbReference>
<dbReference type="InterPro" id="IPR012349">
    <property type="entry name" value="Split_barrel_FMN-bd"/>
</dbReference>
<feature type="domain" description="Flavin reductase like" evidence="4">
    <location>
        <begin position="5"/>
        <end position="148"/>
    </location>
</feature>
<evidence type="ECO:0000256" key="1">
    <source>
        <dbReference type="ARBA" id="ARBA00001917"/>
    </source>
</evidence>
<dbReference type="SUPFAM" id="SSF50475">
    <property type="entry name" value="FMN-binding split barrel"/>
    <property type="match status" value="1"/>
</dbReference>
<comment type="similarity">
    <text evidence="3">Belongs to the flavoredoxin family.</text>
</comment>
<organism evidence="5 6">
    <name type="scientific">Caldimicrobium thiodismutans</name>
    <dbReference type="NCBI Taxonomy" id="1653476"/>
    <lineage>
        <taxon>Bacteria</taxon>
        <taxon>Pseudomonadati</taxon>
        <taxon>Thermodesulfobacteriota</taxon>
        <taxon>Thermodesulfobacteria</taxon>
        <taxon>Thermodesulfobacteriales</taxon>
        <taxon>Thermodesulfobacteriaceae</taxon>
        <taxon>Caldimicrobium</taxon>
    </lineage>
</organism>
<dbReference type="Pfam" id="PF01613">
    <property type="entry name" value="Flavin_Reduct"/>
    <property type="match status" value="1"/>
</dbReference>
<dbReference type="Proteomes" id="UP000235731">
    <property type="component" value="Unassembled WGS sequence"/>
</dbReference>
<sequence length="173" mass="19969">MKFYRTLHPRPVVVIGSGEVEKGEINFMACAWITPLSEDPPLVGFSCSKENYTHRLVKRFHQFSVNVIEDCELIFKLGSTSGEEINKIEAFHLKVKKGKFLKVPLLEEALANLECLVVKEVDLGDHTFFVGEVKNWEAKNFEEYGFKEFWRVPLHKGGRAFCYPSKRLIFVQK</sequence>
<dbReference type="InterPro" id="IPR052174">
    <property type="entry name" value="Flavoredoxin"/>
</dbReference>
<evidence type="ECO:0000259" key="4">
    <source>
        <dbReference type="SMART" id="SM00903"/>
    </source>
</evidence>
<dbReference type="PANTHER" id="PTHR43567">
    <property type="entry name" value="FLAVOREDOXIN-RELATED-RELATED"/>
    <property type="match status" value="1"/>
</dbReference>
<proteinExistence type="inferred from homology"/>
<dbReference type="GO" id="GO:0010181">
    <property type="term" value="F:FMN binding"/>
    <property type="evidence" value="ECO:0007669"/>
    <property type="project" value="InterPro"/>
</dbReference>
<dbReference type="SMART" id="SM00903">
    <property type="entry name" value="Flavin_Reduct"/>
    <property type="match status" value="1"/>
</dbReference>
<dbReference type="EMBL" id="PNIE01000044">
    <property type="protein sequence ID" value="PMP63152.1"/>
    <property type="molecule type" value="Genomic_DNA"/>
</dbReference>
<name>A0A2N7PJT5_9BACT</name>
<evidence type="ECO:0000256" key="2">
    <source>
        <dbReference type="ARBA" id="ARBA00022630"/>
    </source>
</evidence>
<evidence type="ECO:0000256" key="3">
    <source>
        <dbReference type="ARBA" id="ARBA00038054"/>
    </source>
</evidence>
<dbReference type="GO" id="GO:0016646">
    <property type="term" value="F:oxidoreductase activity, acting on the CH-NH group of donors, NAD or NADP as acceptor"/>
    <property type="evidence" value="ECO:0007669"/>
    <property type="project" value="UniProtKB-ARBA"/>
</dbReference>
<protein>
    <submittedName>
        <fullName evidence="5">Flavin reductase family protein</fullName>
    </submittedName>
</protein>
<evidence type="ECO:0000313" key="6">
    <source>
        <dbReference type="Proteomes" id="UP000235731"/>
    </source>
</evidence>
<accession>A0A2N7PJT5</accession>
<dbReference type="Gene3D" id="2.30.110.10">
    <property type="entry name" value="Electron Transport, Fmn-binding Protein, Chain A"/>
    <property type="match status" value="1"/>
</dbReference>
<keyword evidence="2" id="KW-0285">Flavoprotein</keyword>
<comment type="cofactor">
    <cofactor evidence="1">
        <name>FMN</name>
        <dbReference type="ChEBI" id="CHEBI:58210"/>
    </cofactor>
</comment>
<dbReference type="InterPro" id="IPR002563">
    <property type="entry name" value="Flavin_Rdtase-like_dom"/>
</dbReference>